<keyword evidence="14" id="KW-1185">Reference proteome</keyword>
<dbReference type="Proteomes" id="UP001217089">
    <property type="component" value="Unassembled WGS sequence"/>
</dbReference>
<evidence type="ECO:0000256" key="9">
    <source>
        <dbReference type="PIRNR" id="PIRNR038922"/>
    </source>
</evidence>
<dbReference type="InterPro" id="IPR011990">
    <property type="entry name" value="TPR-like_helical_dom_sf"/>
</dbReference>
<proteinExistence type="inferred from homology"/>
<comment type="caution">
    <text evidence="13">The sequence shown here is derived from an EMBL/GenBank/DDBJ whole genome shotgun (WGS) entry which is preliminary data.</text>
</comment>
<evidence type="ECO:0000256" key="6">
    <source>
        <dbReference type="ARBA" id="ARBA00022824"/>
    </source>
</evidence>
<comment type="similarity">
    <text evidence="3 9">Belongs to the SRP72 family.</text>
</comment>
<feature type="domain" description="Signal recognition particle SRP72 subunit RNA-binding" evidence="12">
    <location>
        <begin position="541"/>
        <end position="594"/>
    </location>
</feature>
<dbReference type="InterPro" id="IPR031545">
    <property type="entry name" value="SRP72_TPR-like"/>
</dbReference>
<evidence type="ECO:0000256" key="10">
    <source>
        <dbReference type="PROSITE-ProRule" id="PRU00339"/>
    </source>
</evidence>
<organism evidence="13 14">
    <name type="scientific">Tegillarca granosa</name>
    <name type="common">Malaysian cockle</name>
    <name type="synonym">Anadara granosa</name>
    <dbReference type="NCBI Taxonomy" id="220873"/>
    <lineage>
        <taxon>Eukaryota</taxon>
        <taxon>Metazoa</taxon>
        <taxon>Spiralia</taxon>
        <taxon>Lophotrochozoa</taxon>
        <taxon>Mollusca</taxon>
        <taxon>Bivalvia</taxon>
        <taxon>Autobranchia</taxon>
        <taxon>Pteriomorphia</taxon>
        <taxon>Arcoida</taxon>
        <taxon>Arcoidea</taxon>
        <taxon>Arcidae</taxon>
        <taxon>Tegillarca</taxon>
    </lineage>
</organism>
<dbReference type="Gene3D" id="1.25.40.10">
    <property type="entry name" value="Tetratricopeptide repeat domain"/>
    <property type="match status" value="3"/>
</dbReference>
<keyword evidence="5 9" id="KW-0963">Cytoplasm</keyword>
<feature type="compositionally biased region" description="Basic and acidic residues" evidence="11">
    <location>
        <begin position="579"/>
        <end position="591"/>
    </location>
</feature>
<feature type="compositionally biased region" description="Basic residues" evidence="11">
    <location>
        <begin position="557"/>
        <end position="568"/>
    </location>
</feature>
<gene>
    <name evidence="13" type="ORF">KUTeg_005525</name>
</gene>
<dbReference type="EMBL" id="JARBDR010000246">
    <property type="protein sequence ID" value="KAJ8317621.1"/>
    <property type="molecule type" value="Genomic_DNA"/>
</dbReference>
<dbReference type="PANTHER" id="PTHR14094:SF9">
    <property type="entry name" value="SIGNAL RECOGNITION PARTICLE SUBUNIT SRP72"/>
    <property type="match status" value="1"/>
</dbReference>
<evidence type="ECO:0000256" key="1">
    <source>
        <dbReference type="ARBA" id="ARBA00004240"/>
    </source>
</evidence>
<evidence type="ECO:0000313" key="14">
    <source>
        <dbReference type="Proteomes" id="UP001217089"/>
    </source>
</evidence>
<dbReference type="Pfam" id="PF17004">
    <property type="entry name" value="SRP_TPR_like"/>
    <property type="match status" value="1"/>
</dbReference>
<dbReference type="SUPFAM" id="SSF48452">
    <property type="entry name" value="TPR-like"/>
    <property type="match status" value="2"/>
</dbReference>
<accession>A0ABQ9FN84</accession>
<keyword evidence="10" id="KW-0802">TPR repeat</keyword>
<sequence>MTAQHTNLPALYAELHKYGQSQEYERAIKTANKILHEFPKETAAFQCKIVCLVKSDKFNDALTVLHKSKEFSSELKFEKAYCEYRLNRTQEALATLRTVENPDYRIKELLAQVLYRLEEYSECYELYRDLIKNSEDDFDEERETNLSAVLASLQLWDEQNMDDPGLKEVSYELCYNMACYLIGKNDLAGAEKKLRKAEALCKKSFDDDPDITEDEIEEELAIIRVQLAYVLQKQGKNEESLQMYNQVLKNKPSDAGLTAVASNNIVTLNKRYKDVDQNVFDSKKKMKVATADNLKHKLTSRQRKSINVNQCLLHFYTNQGEQCRQLASKLKEQYPDIDVPVLIDAAQLMKEKQTDKAIALLQDYAKDHPSKSLSIKLVMVQLYLNQGLVYPACDVLKSLGDVQYKPGIISALVTLYMNQEDNESASEVLEKSVAWYTSNQPKSKTLTLLMRSNADFQLKNGNPQKAAKMLEELRKKDPGDHHTLAQLISAYSQFDQAKAKAISKDLPSVEDIAGNVDVDSLEASFSTLGPKYMKKAQKGENTQPSPAPASSEMIIQKAKRKKKRKGKLPKNYNPDAVLDPERWIPRRERSYYRGKRKDKKKDIGKGTQGATASAMDMFDASKGASGGGSGSEASSPRPGTASTASPQPSTAASTLPAQGPRQQKPAQAQKKKKKKGGGKW</sequence>
<comment type="function">
    <text evidence="9">Component of the signal recognition particle (SRP) complex, a ribonucleoprotein complex that mediates the cotranslational targeting of secretory and membrane proteins to the endoplasmic reticulum (ER).</text>
</comment>
<evidence type="ECO:0000256" key="4">
    <source>
        <dbReference type="ARBA" id="ARBA00018350"/>
    </source>
</evidence>
<keyword evidence="8 9" id="KW-0687">Ribonucleoprotein</keyword>
<dbReference type="PANTHER" id="PTHR14094">
    <property type="entry name" value="SIGNAL RECOGNITION PARTICLE 72"/>
    <property type="match status" value="1"/>
</dbReference>
<comment type="subcellular location">
    <subcellularLocation>
        <location evidence="2 9">Cytoplasm</location>
    </subcellularLocation>
    <subcellularLocation>
        <location evidence="1">Endoplasmic reticulum</location>
    </subcellularLocation>
</comment>
<name>A0ABQ9FN84_TEGGR</name>
<evidence type="ECO:0000259" key="12">
    <source>
        <dbReference type="Pfam" id="PF08492"/>
    </source>
</evidence>
<reference evidence="13 14" key="1">
    <citation type="submission" date="2022-12" db="EMBL/GenBank/DDBJ databases">
        <title>Chromosome-level genome of Tegillarca granosa.</title>
        <authorList>
            <person name="Kim J."/>
        </authorList>
    </citation>
    <scope>NUCLEOTIDE SEQUENCE [LARGE SCALE GENOMIC DNA]</scope>
    <source>
        <strain evidence="13">Teg-2019</strain>
        <tissue evidence="13">Adductor muscle</tissue>
    </source>
</reference>
<dbReference type="SMART" id="SM00028">
    <property type="entry name" value="TPR"/>
    <property type="match status" value="5"/>
</dbReference>
<protein>
    <recommendedName>
        <fullName evidence="4 9">Signal recognition particle subunit SRP72</fullName>
    </recommendedName>
</protein>
<evidence type="ECO:0000256" key="7">
    <source>
        <dbReference type="ARBA" id="ARBA00023135"/>
    </source>
</evidence>
<dbReference type="Pfam" id="PF08492">
    <property type="entry name" value="SRP72"/>
    <property type="match status" value="1"/>
</dbReference>
<evidence type="ECO:0000256" key="5">
    <source>
        <dbReference type="ARBA" id="ARBA00022490"/>
    </source>
</evidence>
<evidence type="ECO:0000256" key="8">
    <source>
        <dbReference type="ARBA" id="ARBA00023274"/>
    </source>
</evidence>
<feature type="compositionally biased region" description="Basic residues" evidence="11">
    <location>
        <begin position="669"/>
        <end position="680"/>
    </location>
</feature>
<evidence type="ECO:0000256" key="11">
    <source>
        <dbReference type="SAM" id="MobiDB-lite"/>
    </source>
</evidence>
<evidence type="ECO:0000256" key="3">
    <source>
        <dbReference type="ARBA" id="ARBA00007676"/>
    </source>
</evidence>
<evidence type="ECO:0000256" key="2">
    <source>
        <dbReference type="ARBA" id="ARBA00004496"/>
    </source>
</evidence>
<keyword evidence="7 9" id="KW-0733">Signal recognition particle</keyword>
<evidence type="ECO:0000313" key="13">
    <source>
        <dbReference type="EMBL" id="KAJ8317621.1"/>
    </source>
</evidence>
<dbReference type="InterPro" id="IPR013699">
    <property type="entry name" value="Signal_recog_part_SRP72_RNA-bd"/>
</dbReference>
<keyword evidence="6" id="KW-0256">Endoplasmic reticulum</keyword>
<feature type="repeat" description="TPR" evidence="10">
    <location>
        <begin position="221"/>
        <end position="254"/>
    </location>
</feature>
<dbReference type="InterPro" id="IPR019734">
    <property type="entry name" value="TPR_rpt"/>
</dbReference>
<dbReference type="PROSITE" id="PS50005">
    <property type="entry name" value="TPR"/>
    <property type="match status" value="1"/>
</dbReference>
<feature type="region of interest" description="Disordered" evidence="11">
    <location>
        <begin position="535"/>
        <end position="680"/>
    </location>
</feature>
<dbReference type="PIRSF" id="PIRSF038922">
    <property type="entry name" value="SRP72"/>
    <property type="match status" value="1"/>
</dbReference>
<dbReference type="InterPro" id="IPR026270">
    <property type="entry name" value="SRP72"/>
</dbReference>
<feature type="compositionally biased region" description="Low complexity" evidence="11">
    <location>
        <begin position="631"/>
        <end position="668"/>
    </location>
</feature>